<dbReference type="FunFam" id="1.10.150.20:FF:000027">
    <property type="entry name" value="DNA-directed RNA polymerase"/>
    <property type="match status" value="1"/>
</dbReference>
<dbReference type="PANTHER" id="PTHR10102:SF1">
    <property type="entry name" value="DNA-DIRECTED RNA POLYMERASE 3, CHLOROPLASTIC"/>
    <property type="match status" value="1"/>
</dbReference>
<evidence type="ECO:0000256" key="1">
    <source>
        <dbReference type="ARBA" id="ARBA00009493"/>
    </source>
</evidence>
<dbReference type="Proteomes" id="UP001231189">
    <property type="component" value="Unassembled WGS sequence"/>
</dbReference>
<comment type="caution">
    <text evidence="12">The sequence shown here is derived from an EMBL/GenBank/DDBJ whole genome shotgun (WGS) entry which is preliminary data.</text>
</comment>
<proteinExistence type="inferred from homology"/>
<reference evidence="12" key="1">
    <citation type="submission" date="2023-07" db="EMBL/GenBank/DDBJ databases">
        <title>A chromosome-level genome assembly of Lolium multiflorum.</title>
        <authorList>
            <person name="Chen Y."/>
            <person name="Copetti D."/>
            <person name="Kolliker R."/>
            <person name="Studer B."/>
        </authorList>
    </citation>
    <scope>NUCLEOTIDE SEQUENCE</scope>
    <source>
        <strain evidence="12">02402/16</strain>
        <tissue evidence="12">Leaf</tissue>
    </source>
</reference>
<evidence type="ECO:0000256" key="2">
    <source>
        <dbReference type="ARBA" id="ARBA00012418"/>
    </source>
</evidence>
<feature type="compositionally biased region" description="Polar residues" evidence="10">
    <location>
        <begin position="21"/>
        <end position="32"/>
    </location>
</feature>
<accession>A0AAD8QIV8</accession>
<sequence>MASHTPPRLQFESRGWHASPPSDTIATRSNGHATTLRQRYYFPLLPSLSPPRESSPPSSKPRFYRGFSLLTKLRPPERSPTPRMPLLLSPISTCAPPPRPRLRRLSPPPPMVAVAPPPRPATLLPSLSIGPPTLPPPPTPAIDGFDWLDLFAFLSSPADSHQIPHPETEAELEARVVEELERVVERGRASLAEHRRLRQRQVKAETEAWARAAEEYRALERDMLDRNLAPSLPYVKSLFLGWFEPLRDAVARDQDLQRRKRVKHVYAKYLLLLPADKLAVIVMHRMMGLLMSSKDGCGSVRVVQAAHSIGEAVEREFKVQAFFQKTRKKSRSKNDPALDKEQAKCRKLVKSLVRRRKLTEAQKLVQQEIELEEWGTEAQVKLGTRLIELLLDSAFVQSPADQTPDSSPDFRPAFKHVLRKPIVENGRLKKKHFVIECDPLVHEGFESTARHVDIPYLPMLVPPTKWKGYDKGGHLFLPSYVMRTHGAKDQKEAIKRVPRKQLRKVFEALDILGSTKWRVNRRVHDVVETIWSRGGGIAGLVDKGNIPLPERPETEDPDEIQKWKWSLKKANKTNRELHAERCDTELKLSVARKMREEDGFYYPHNLDFRGRAYPMHPHLSHLSSDLCRGVLEYAEGRPLGKSGLRWLKIHLANKYGGGIEKLSHESKLAFVENQLPDIFDSAANPVDGKNWWINAEDPFQCLAACMDLSDALKSSSPHHAVSHLPIHQDGSCNGLQHYAALGRDYMGAAAVNLVPGAKPADIYSEIAARVLDVVREDSMKDPATDPNVPLARVLVDQVDRKLVKQTVMTSVYGVTFIGARQQIMKRLQEKGHITDDKLLYDVSCYATRVTLDALGQMFQSARGIMAWLGDCAKMIASKNQPVRWTSAVGLPVVQPYKKYKNYMIRTSLQCLALRKEGDAIAVQRQKAAFPPNFVHSLDSSHMMMTAITCKKAGLHFAGVHDSFWVHACDVDKMNQILREQFVELYSMPILENLLEEFQTLFPTVQFPPCPPQGNFNLGPAERGCWAQKLGVTRSLA</sequence>
<comment type="similarity">
    <text evidence="1 9">Belongs to the phage and mitochondrial RNA polymerase family.</text>
</comment>
<dbReference type="Pfam" id="PF00940">
    <property type="entry name" value="RNA_pol"/>
    <property type="match status" value="1"/>
</dbReference>
<dbReference type="InterPro" id="IPR043502">
    <property type="entry name" value="DNA/RNA_pol_sf"/>
</dbReference>
<keyword evidence="6" id="KW-0809">Transit peptide</keyword>
<keyword evidence="7 9" id="KW-0804">Transcription</keyword>
<protein>
    <recommendedName>
        <fullName evidence="2 9">DNA-directed RNA polymerase</fullName>
        <ecNumber evidence="2 9">2.7.7.6</ecNumber>
    </recommendedName>
</protein>
<evidence type="ECO:0000256" key="8">
    <source>
        <dbReference type="ARBA" id="ARBA00048552"/>
    </source>
</evidence>
<keyword evidence="4 9" id="KW-0808">Transferase</keyword>
<dbReference type="Gene3D" id="1.10.287.260">
    <property type="match status" value="1"/>
</dbReference>
<organism evidence="12 13">
    <name type="scientific">Lolium multiflorum</name>
    <name type="common">Italian ryegrass</name>
    <name type="synonym">Lolium perenne subsp. multiflorum</name>
    <dbReference type="NCBI Taxonomy" id="4521"/>
    <lineage>
        <taxon>Eukaryota</taxon>
        <taxon>Viridiplantae</taxon>
        <taxon>Streptophyta</taxon>
        <taxon>Embryophyta</taxon>
        <taxon>Tracheophyta</taxon>
        <taxon>Spermatophyta</taxon>
        <taxon>Magnoliopsida</taxon>
        <taxon>Liliopsida</taxon>
        <taxon>Poales</taxon>
        <taxon>Poaceae</taxon>
        <taxon>BOP clade</taxon>
        <taxon>Pooideae</taxon>
        <taxon>Poodae</taxon>
        <taxon>Poeae</taxon>
        <taxon>Poeae Chloroplast Group 2 (Poeae type)</taxon>
        <taxon>Loliodinae</taxon>
        <taxon>Loliinae</taxon>
        <taxon>Lolium</taxon>
    </lineage>
</organism>
<keyword evidence="3 9" id="KW-0240">DNA-directed RNA polymerase</keyword>
<evidence type="ECO:0000256" key="7">
    <source>
        <dbReference type="ARBA" id="ARBA00023163"/>
    </source>
</evidence>
<dbReference type="Gene3D" id="1.10.1320.10">
    <property type="entry name" value="DNA-directed RNA polymerase, N-terminal domain"/>
    <property type="match status" value="1"/>
</dbReference>
<dbReference type="AlphaFoldDB" id="A0AAD8QIV8"/>
<dbReference type="FunFam" id="1.10.287.260:FF:000001">
    <property type="entry name" value="DNA-directed RNA polymerase"/>
    <property type="match status" value="1"/>
</dbReference>
<dbReference type="InterPro" id="IPR037159">
    <property type="entry name" value="RNA_POL_N_sf"/>
</dbReference>
<dbReference type="Gene3D" id="1.10.150.20">
    <property type="entry name" value="5' to 3' exonuclease, C-terminal subdomain"/>
    <property type="match status" value="1"/>
</dbReference>
<dbReference type="GO" id="GO:0006390">
    <property type="term" value="P:mitochondrial transcription"/>
    <property type="evidence" value="ECO:0007669"/>
    <property type="project" value="TreeGrafter"/>
</dbReference>
<feature type="region of interest" description="Disordered" evidence="10">
    <location>
        <begin position="74"/>
        <end position="108"/>
    </location>
</feature>
<dbReference type="GO" id="GO:0003899">
    <property type="term" value="F:DNA-directed RNA polymerase activity"/>
    <property type="evidence" value="ECO:0007669"/>
    <property type="project" value="UniProtKB-EC"/>
</dbReference>
<dbReference type="GO" id="GO:0003677">
    <property type="term" value="F:DNA binding"/>
    <property type="evidence" value="ECO:0007669"/>
    <property type="project" value="InterPro"/>
</dbReference>
<dbReference type="EMBL" id="JAUUTY010000120">
    <property type="protein sequence ID" value="KAK1603115.1"/>
    <property type="molecule type" value="Genomic_DNA"/>
</dbReference>
<dbReference type="PROSITE" id="PS00900">
    <property type="entry name" value="RNA_POL_PHAGE_1"/>
    <property type="match status" value="1"/>
</dbReference>
<evidence type="ECO:0000256" key="3">
    <source>
        <dbReference type="ARBA" id="ARBA00022478"/>
    </source>
</evidence>
<evidence type="ECO:0000256" key="5">
    <source>
        <dbReference type="ARBA" id="ARBA00022695"/>
    </source>
</evidence>
<dbReference type="PANTHER" id="PTHR10102">
    <property type="entry name" value="DNA-DIRECTED RNA POLYMERASE, MITOCHONDRIAL"/>
    <property type="match status" value="1"/>
</dbReference>
<dbReference type="InterPro" id="IPR002092">
    <property type="entry name" value="DNA-dir_Rpol_phage-type"/>
</dbReference>
<evidence type="ECO:0000256" key="6">
    <source>
        <dbReference type="ARBA" id="ARBA00022946"/>
    </source>
</evidence>
<feature type="domain" description="DNA-directed RNA polymerase N-terminal" evidence="11">
    <location>
        <begin position="199"/>
        <end position="514"/>
    </location>
</feature>
<dbReference type="SMART" id="SM01311">
    <property type="entry name" value="RPOL_N"/>
    <property type="match status" value="1"/>
</dbReference>
<evidence type="ECO:0000256" key="4">
    <source>
        <dbReference type="ARBA" id="ARBA00022679"/>
    </source>
</evidence>
<keyword evidence="5 9" id="KW-0548">Nucleotidyltransferase</keyword>
<evidence type="ECO:0000313" key="13">
    <source>
        <dbReference type="Proteomes" id="UP001231189"/>
    </source>
</evidence>
<dbReference type="InterPro" id="IPR046950">
    <property type="entry name" value="DNA-dir_Rpol_C_phage-type"/>
</dbReference>
<evidence type="ECO:0000313" key="12">
    <source>
        <dbReference type="EMBL" id="KAK1603115.1"/>
    </source>
</evidence>
<dbReference type="InterPro" id="IPR024075">
    <property type="entry name" value="DNA-dir_RNA_pol_helix_hairp_sf"/>
</dbReference>
<dbReference type="EC" id="2.7.7.6" evidence="2 9"/>
<dbReference type="SUPFAM" id="SSF56672">
    <property type="entry name" value="DNA/RNA polymerases"/>
    <property type="match status" value="1"/>
</dbReference>
<comment type="catalytic activity">
    <reaction evidence="8 9">
        <text>RNA(n) + a ribonucleoside 5'-triphosphate = RNA(n+1) + diphosphate</text>
        <dbReference type="Rhea" id="RHEA:21248"/>
        <dbReference type="Rhea" id="RHEA-COMP:14527"/>
        <dbReference type="Rhea" id="RHEA-COMP:17342"/>
        <dbReference type="ChEBI" id="CHEBI:33019"/>
        <dbReference type="ChEBI" id="CHEBI:61557"/>
        <dbReference type="ChEBI" id="CHEBI:140395"/>
        <dbReference type="EC" id="2.7.7.6"/>
    </reaction>
</comment>
<dbReference type="Pfam" id="PF14700">
    <property type="entry name" value="RPOL_N"/>
    <property type="match status" value="1"/>
</dbReference>
<evidence type="ECO:0000256" key="10">
    <source>
        <dbReference type="SAM" id="MobiDB-lite"/>
    </source>
</evidence>
<comment type="function">
    <text evidence="9">DNA-dependent RNA polymerase catalyzes the transcription of DNA into RNA using the four ribonucleoside triphosphates as substrates.</text>
</comment>
<dbReference type="Gene3D" id="1.10.287.280">
    <property type="match status" value="1"/>
</dbReference>
<dbReference type="FunFam" id="1.10.287.280:FF:000001">
    <property type="entry name" value="DNA-directed RNA polymerase"/>
    <property type="match status" value="1"/>
</dbReference>
<dbReference type="PROSITE" id="PS00489">
    <property type="entry name" value="RNA_POL_PHAGE_2"/>
    <property type="match status" value="1"/>
</dbReference>
<gene>
    <name evidence="12" type="ORF">QYE76_059159</name>
</gene>
<evidence type="ECO:0000256" key="9">
    <source>
        <dbReference type="RuleBase" id="RU003805"/>
    </source>
</evidence>
<dbReference type="FunFam" id="1.10.1320.10:FF:000001">
    <property type="entry name" value="DNA-directed RNA polymerase"/>
    <property type="match status" value="1"/>
</dbReference>
<evidence type="ECO:0000259" key="11">
    <source>
        <dbReference type="SMART" id="SM01311"/>
    </source>
</evidence>
<feature type="region of interest" description="Disordered" evidence="10">
    <location>
        <begin position="1"/>
        <end position="32"/>
    </location>
</feature>
<dbReference type="InterPro" id="IPR029262">
    <property type="entry name" value="RPOL_N"/>
</dbReference>
<name>A0AAD8QIV8_LOLMU</name>
<dbReference type="GO" id="GO:0034245">
    <property type="term" value="C:mitochondrial DNA-directed RNA polymerase complex"/>
    <property type="evidence" value="ECO:0007669"/>
    <property type="project" value="TreeGrafter"/>
</dbReference>
<keyword evidence="13" id="KW-1185">Reference proteome</keyword>